<gene>
    <name evidence="3" type="primary">LOC115230725</name>
</gene>
<keyword evidence="2" id="KW-1185">Reference proteome</keyword>
<protein>
    <submittedName>
        <fullName evidence="3">Symplekin-like</fullName>
    </submittedName>
</protein>
<dbReference type="KEGG" id="osn:115230725"/>
<organism evidence="2 3">
    <name type="scientific">Octopus sinensis</name>
    <name type="common">East Asian common octopus</name>
    <dbReference type="NCBI Taxonomy" id="2607531"/>
    <lineage>
        <taxon>Eukaryota</taxon>
        <taxon>Metazoa</taxon>
        <taxon>Spiralia</taxon>
        <taxon>Lophotrochozoa</taxon>
        <taxon>Mollusca</taxon>
        <taxon>Cephalopoda</taxon>
        <taxon>Coleoidea</taxon>
        <taxon>Octopodiformes</taxon>
        <taxon>Octopoda</taxon>
        <taxon>Incirrata</taxon>
        <taxon>Octopodidae</taxon>
        <taxon>Octopus</taxon>
    </lineage>
</organism>
<dbReference type="Proteomes" id="UP000515154">
    <property type="component" value="Unplaced"/>
</dbReference>
<proteinExistence type="predicted"/>
<feature type="domain" description="Symplekin C-terminal" evidence="1">
    <location>
        <begin position="3"/>
        <end position="153"/>
    </location>
</feature>
<sequence>MTKVLSKIISSPRTCGSMNPSDLLIALHFVQTEQCLVKNVIKGKVLITRIACDWCIGETRIFTEEVIVFTLQHLISYDTLPTILMRTVIRCHIVHNSLLGFIINYLQQLITKQVWKNPSLWKGFIKCCKRTRPQSITVLLQLPQDCFYDLIKEEPELAASLKVYMLQMTKSQVLI</sequence>
<dbReference type="RefSeq" id="XP_036355671.1">
    <property type="nucleotide sequence ID" value="XM_036499778.1"/>
</dbReference>
<evidence type="ECO:0000259" key="1">
    <source>
        <dbReference type="Pfam" id="PF12295"/>
    </source>
</evidence>
<dbReference type="PANTHER" id="PTHR15245">
    <property type="entry name" value="SYMPLEKIN-RELATED"/>
    <property type="match status" value="1"/>
</dbReference>
<evidence type="ECO:0000313" key="3">
    <source>
        <dbReference type="RefSeq" id="XP_036355671.1"/>
    </source>
</evidence>
<accession>A0A7E6EJB1</accession>
<dbReference type="PANTHER" id="PTHR15245:SF20">
    <property type="entry name" value="SYMPLEKIN"/>
    <property type="match status" value="1"/>
</dbReference>
<name>A0A7E6EJB1_9MOLL</name>
<dbReference type="AlphaFoldDB" id="A0A7E6EJB1"/>
<evidence type="ECO:0000313" key="2">
    <source>
        <dbReference type="Proteomes" id="UP000515154"/>
    </source>
</evidence>
<dbReference type="GO" id="GO:0005847">
    <property type="term" value="C:mRNA cleavage and polyadenylation specificity factor complex"/>
    <property type="evidence" value="ECO:0007669"/>
    <property type="project" value="TreeGrafter"/>
</dbReference>
<dbReference type="InterPro" id="IPR021850">
    <property type="entry name" value="Symplekin/Pta1"/>
</dbReference>
<dbReference type="InterPro" id="IPR022075">
    <property type="entry name" value="Symplekin_C"/>
</dbReference>
<reference evidence="3" key="1">
    <citation type="submission" date="2025-08" db="UniProtKB">
        <authorList>
            <consortium name="RefSeq"/>
        </authorList>
    </citation>
    <scope>IDENTIFICATION</scope>
</reference>
<dbReference type="Pfam" id="PF12295">
    <property type="entry name" value="Symplekin_C"/>
    <property type="match status" value="1"/>
</dbReference>